<dbReference type="EMBL" id="JAJEPV010000039">
    <property type="protein sequence ID" value="MCC2120635.1"/>
    <property type="molecule type" value="Genomic_DNA"/>
</dbReference>
<protein>
    <submittedName>
        <fullName evidence="1">Uncharacterized protein</fullName>
    </submittedName>
</protein>
<dbReference type="AlphaFoldDB" id="A0AAE3A4E8"/>
<evidence type="ECO:0000313" key="1">
    <source>
        <dbReference type="EMBL" id="MCC2120635.1"/>
    </source>
</evidence>
<sequence length="45" mass="5057">MKRKEEAMKKYIASFLAICMIFVMVPILPAEAAGLEDTERVEILG</sequence>
<gene>
    <name evidence="1" type="ORF">LKD75_13740</name>
</gene>
<proteinExistence type="predicted"/>
<comment type="caution">
    <text evidence="1">The sequence shown here is derived from an EMBL/GenBank/DDBJ whole genome shotgun (WGS) entry which is preliminary data.</text>
</comment>
<keyword evidence="2" id="KW-1185">Reference proteome</keyword>
<name>A0AAE3A4E8_9FIRM</name>
<evidence type="ECO:0000313" key="2">
    <source>
        <dbReference type="Proteomes" id="UP001197795"/>
    </source>
</evidence>
<dbReference type="RefSeq" id="WP_227733678.1">
    <property type="nucleotide sequence ID" value="NZ_JAJEPV010000039.1"/>
</dbReference>
<dbReference type="Proteomes" id="UP001197795">
    <property type="component" value="Unassembled WGS sequence"/>
</dbReference>
<accession>A0AAE3A4E8</accession>
<reference evidence="1 2" key="1">
    <citation type="submission" date="2021-10" db="EMBL/GenBank/DDBJ databases">
        <title>Anaerobic single-cell dispensing facilitates the cultivation of human gut bacteria.</title>
        <authorList>
            <person name="Afrizal A."/>
        </authorList>
    </citation>
    <scope>NUCLEOTIDE SEQUENCE [LARGE SCALE GENOMIC DNA]</scope>
    <source>
        <strain evidence="1 2">CLA-AA-H273</strain>
    </source>
</reference>
<organism evidence="1 2">
    <name type="scientific">Waltera acetigignens</name>
    <dbReference type="NCBI Taxonomy" id="2981769"/>
    <lineage>
        <taxon>Bacteria</taxon>
        <taxon>Bacillati</taxon>
        <taxon>Bacillota</taxon>
        <taxon>Clostridia</taxon>
        <taxon>Lachnospirales</taxon>
        <taxon>Lachnospiraceae</taxon>
        <taxon>Waltera</taxon>
    </lineage>
</organism>